<keyword evidence="11 16" id="KW-0067">ATP-binding</keyword>
<dbReference type="GeneID" id="69848078"/>
<dbReference type="InterPro" id="IPR009080">
    <property type="entry name" value="tRNAsynth_Ia_anticodon-bd"/>
</dbReference>
<reference evidence="42 43" key="2">
    <citation type="submission" date="2019-09" db="EMBL/GenBank/DDBJ databases">
        <title>Distinct polysaccharide growth profiles of human intestinal Prevotella copri isolates.</title>
        <authorList>
            <person name="Fehlner-Peach H."/>
            <person name="Magnabosco C."/>
            <person name="Raghavan V."/>
            <person name="Scher J.U."/>
            <person name="Tett A."/>
            <person name="Cox L.M."/>
            <person name="Gottsegen C."/>
            <person name="Watters A."/>
            <person name="Wiltshire- Gordon J.D."/>
            <person name="Segata N."/>
            <person name="Bonneau R."/>
            <person name="Littman D.R."/>
        </authorList>
    </citation>
    <scope>NUCLEOTIDE SEQUENCE [LARGE SCALE GENOMIC DNA]</scope>
    <source>
        <strain evidence="26 49">BU41712</strain>
        <strain evidence="30 42">BVe41219</strain>
        <strain evidence="27">IAA108</strain>
        <strain evidence="48">iAA108</strain>
        <strain evidence="29">IAK279</strain>
        <strain evidence="43">iAK279</strain>
        <strain evidence="46">iAP146</strain>
        <strain evidence="25">IAP146</strain>
        <strain evidence="47">iAU3127</strain>
        <strain evidence="31">IAU3127</strain>
        <strain evidence="24">IK21513</strain>
        <strain evidence="44">iK21513</strain>
        <strain evidence="45">iP54</strain>
        <strain evidence="28">IP54</strain>
    </source>
</reference>
<feature type="binding site" evidence="16">
    <location>
        <position position="148"/>
    </location>
    <ligand>
        <name>Zn(2+)</name>
        <dbReference type="ChEBI" id="CHEBI:29105"/>
    </ligand>
</feature>
<evidence type="ECO:0000313" key="27">
    <source>
        <dbReference type="EMBL" id="MQN83720.1"/>
    </source>
</evidence>
<evidence type="ECO:0000313" key="46">
    <source>
        <dbReference type="Proteomes" id="UP000420707"/>
    </source>
</evidence>
<sequence>MEQKNFKRTTVTAALPYANGGVHIGHLAGVYVPADIYVRYLRLKKQDVVFIGGSDEHGVPVTIRAKKEGITVQEVVDRYHNLIKKSFEDFGISFDIYSRTTSPTHNKFASDFFRTLYDKGVLEEKVEEQFCDEVTGEFLTDRNIVGTCPRCGAEGAYGDQCEKCGATLSPEELINPTNKNNPGHGLVKKPTKNWYLPLNKYQDWLKKWILEGHKEWRTNVYGQCKSWLDMDLQPRAMTRDLDWGIPVPVEGADGKVLYVWFDAPIGYISNTKELCDAHPEKWGTWQKWWQDPETRLVHFIGKDNIVFHCIIFPTMLKAHGDYILPDNVPANEFLNLEDDKISTSRNWAVWLHEYLVDLPGKQDVLRYVLTANAPETKDNNFTWKDFQERNNSELVAVYGNFVNRALQLTKKYWGGVVPACGELQEVDEKAIAEFKDVKEKVEQYLNVFKFREAQKEAMNLARIGNRYITECEPWKVWKTDPKRVETILNISLQLVANLAIAFEPFLPFSSEKLRKMINMPNFEWTQLGSTDLLKAGTQLGEPELLFEKIEDEVIERQLQKLADTKKANEEASYQAAPIKPEVSFDDFEKLDIRVGHILNCEKVKKSKKLLKFTIDDGSGVERTICSGIAAYYEPEQLIGKDVLFVANFAPRKMMGIESQGMILSAVNFDGSLNVTSLLGKVKPGSQVG</sequence>
<evidence type="ECO:0000256" key="10">
    <source>
        <dbReference type="ARBA" id="ARBA00022833"/>
    </source>
</evidence>
<dbReference type="Proteomes" id="UP000358159">
    <property type="component" value="Unassembled WGS sequence"/>
</dbReference>
<dbReference type="CDD" id="cd07957">
    <property type="entry name" value="Anticodon_Ia_Met"/>
    <property type="match status" value="1"/>
</dbReference>
<dbReference type="EMBL" id="VZCY01000081">
    <property type="protein sequence ID" value="MQN10095.1"/>
    <property type="molecule type" value="Genomic_DNA"/>
</dbReference>
<keyword evidence="10 16" id="KW-0862">Zinc</keyword>
<evidence type="ECO:0000313" key="41">
    <source>
        <dbReference type="Proteomes" id="UP000285236"/>
    </source>
</evidence>
<keyword evidence="14 16" id="KW-0030">Aminoacyl-tRNA synthetase</keyword>
<dbReference type="Proteomes" id="UP000423156">
    <property type="component" value="Unassembled WGS sequence"/>
</dbReference>
<dbReference type="EMBL" id="VZAP01000011">
    <property type="protein sequence ID" value="MQO91267.1"/>
    <property type="molecule type" value="Genomic_DNA"/>
</dbReference>
<dbReference type="EMBL" id="JAPDUM010000001">
    <property type="protein sequence ID" value="MCW4164643.1"/>
    <property type="molecule type" value="Genomic_DNA"/>
</dbReference>
<dbReference type="Proteomes" id="UP001206014">
    <property type="component" value="Unassembled WGS sequence"/>
</dbReference>
<dbReference type="Proteomes" id="UP001196316">
    <property type="component" value="Unassembled WGS sequence"/>
</dbReference>
<evidence type="ECO:0000313" key="33">
    <source>
        <dbReference type="EMBL" id="RGU93371.1"/>
    </source>
</evidence>
<dbReference type="EMBL" id="JAPDVD010000001">
    <property type="protein sequence ID" value="MCW4138117.1"/>
    <property type="molecule type" value="Genomic_DNA"/>
</dbReference>
<dbReference type="Gene3D" id="1.10.730.10">
    <property type="entry name" value="Isoleucyl-tRNA Synthetase, Domain 1"/>
    <property type="match status" value="1"/>
</dbReference>
<dbReference type="EMBL" id="QSAG01000051">
    <property type="protein sequence ID" value="RGW39717.1"/>
    <property type="molecule type" value="Genomic_DNA"/>
</dbReference>
<dbReference type="Proteomes" id="UP001209476">
    <property type="component" value="Unassembled WGS sequence"/>
</dbReference>
<dbReference type="EMBL" id="JAHOEP010000006">
    <property type="protein sequence ID" value="MBV3407368.1"/>
    <property type="molecule type" value="Genomic_DNA"/>
</dbReference>
<evidence type="ECO:0000313" key="21">
    <source>
        <dbReference type="EMBL" id="MCW4132179.1"/>
    </source>
</evidence>
<evidence type="ECO:0000313" key="40">
    <source>
        <dbReference type="Proteomes" id="UP000284990"/>
    </source>
</evidence>
<dbReference type="EMBL" id="VZCC01000041">
    <property type="protein sequence ID" value="MQN83720.1"/>
    <property type="molecule type" value="Genomic_DNA"/>
</dbReference>
<dbReference type="InterPro" id="IPR012340">
    <property type="entry name" value="NA-bd_OB-fold"/>
</dbReference>
<feature type="short sequence motif" description="'HIGH' region" evidence="16">
    <location>
        <begin position="16"/>
        <end position="26"/>
    </location>
</feature>
<evidence type="ECO:0000256" key="16">
    <source>
        <dbReference type="HAMAP-Rule" id="MF_00098"/>
    </source>
</evidence>
<dbReference type="EMBL" id="JAHOEI010000004">
    <property type="protein sequence ID" value="MBV3386595.1"/>
    <property type="molecule type" value="Genomic_DNA"/>
</dbReference>
<dbReference type="EMBL" id="VZBQ01000050">
    <property type="protein sequence ID" value="MQN89145.1"/>
    <property type="molecule type" value="Genomic_DNA"/>
</dbReference>
<dbReference type="InterPro" id="IPR001412">
    <property type="entry name" value="aa-tRNA-synth_I_CS"/>
</dbReference>
<dbReference type="Proteomes" id="UP000421408">
    <property type="component" value="Unassembled WGS sequence"/>
</dbReference>
<reference evidence="37 38" key="1">
    <citation type="submission" date="2018-08" db="EMBL/GenBank/DDBJ databases">
        <title>A genome reference for cultivated species of the human gut microbiota.</title>
        <authorList>
            <person name="Zou Y."/>
            <person name="Xue W."/>
            <person name="Luo G."/>
        </authorList>
    </citation>
    <scope>NUCLEOTIDE SEQUENCE [LARGE SCALE GENOMIC DNA]</scope>
    <source>
        <strain evidence="34 38">AF12-50</strain>
        <strain evidence="33 41">AF15-25</strain>
        <strain evidence="36 39">AF43-2</strain>
        <strain evidence="35 40">AM42-23AC</strain>
        <strain evidence="32 37">TF06-40</strain>
    </source>
</reference>
<dbReference type="EMBL" id="QSFW01000007">
    <property type="protein sequence ID" value="RHA87946.1"/>
    <property type="molecule type" value="Genomic_DNA"/>
</dbReference>
<dbReference type="InterPro" id="IPR014758">
    <property type="entry name" value="Met-tRNA_synth"/>
</dbReference>
<dbReference type="EMBL" id="QSSA01000032">
    <property type="protein sequence ID" value="RGL56295.1"/>
    <property type="molecule type" value="Genomic_DNA"/>
</dbReference>
<dbReference type="PANTHER" id="PTHR45765:SF1">
    <property type="entry name" value="METHIONINE--TRNA LIGASE, CYTOPLASMIC"/>
    <property type="match status" value="1"/>
</dbReference>
<evidence type="ECO:0000313" key="28">
    <source>
        <dbReference type="EMBL" id="MQN89145.1"/>
    </source>
</evidence>
<evidence type="ECO:0000256" key="9">
    <source>
        <dbReference type="ARBA" id="ARBA00022741"/>
    </source>
</evidence>
<dbReference type="SUPFAM" id="SSF52374">
    <property type="entry name" value="Nucleotidylyl transferase"/>
    <property type="match status" value="1"/>
</dbReference>
<dbReference type="Proteomes" id="UP001196765">
    <property type="component" value="Unassembled WGS sequence"/>
</dbReference>
<dbReference type="CDD" id="cd02800">
    <property type="entry name" value="tRNA_bind_EcMetRS_like"/>
    <property type="match status" value="1"/>
</dbReference>
<accession>A0A3E4SBM2</accession>
<evidence type="ECO:0000256" key="13">
    <source>
        <dbReference type="ARBA" id="ARBA00022917"/>
    </source>
</evidence>
<evidence type="ECO:0000256" key="7">
    <source>
        <dbReference type="ARBA" id="ARBA00022598"/>
    </source>
</evidence>
<dbReference type="EMBL" id="VZBZ01000008">
    <property type="protein sequence ID" value="MQN76489.1"/>
    <property type="molecule type" value="Genomic_DNA"/>
</dbReference>
<dbReference type="Gene3D" id="2.40.50.140">
    <property type="entry name" value="Nucleic acid-binding proteins"/>
    <property type="match status" value="1"/>
</dbReference>
<dbReference type="EMBL" id="VZBT01000065">
    <property type="protein sequence ID" value="MQO04113.1"/>
    <property type="molecule type" value="Genomic_DNA"/>
</dbReference>
<dbReference type="GO" id="GO:0005524">
    <property type="term" value="F:ATP binding"/>
    <property type="evidence" value="ECO:0007669"/>
    <property type="project" value="UniProtKB-UniRule"/>
</dbReference>
<dbReference type="Proteomes" id="UP001209417">
    <property type="component" value="Unassembled WGS sequence"/>
</dbReference>
<dbReference type="NCBIfam" id="NF001100">
    <property type="entry name" value="PRK00133.1"/>
    <property type="match status" value="1"/>
</dbReference>
<dbReference type="Pfam" id="PF19303">
    <property type="entry name" value="Anticodon_3"/>
    <property type="match status" value="1"/>
</dbReference>
<evidence type="ECO:0000313" key="39">
    <source>
        <dbReference type="Proteomes" id="UP000284562"/>
    </source>
</evidence>
<comment type="cofactor">
    <cofactor evidence="16">
        <name>Zn(2+)</name>
        <dbReference type="ChEBI" id="CHEBI:29105"/>
    </cofactor>
    <text evidence="16">Binds 1 zinc ion per subunit.</text>
</comment>
<comment type="subcellular location">
    <subcellularLocation>
        <location evidence="2 16">Cytoplasm</location>
    </subcellularLocation>
</comment>
<evidence type="ECO:0000313" key="45">
    <source>
        <dbReference type="Proteomes" id="UP000420635"/>
    </source>
</evidence>
<dbReference type="GO" id="GO:0005829">
    <property type="term" value="C:cytosol"/>
    <property type="evidence" value="ECO:0007669"/>
    <property type="project" value="TreeGrafter"/>
</dbReference>
<dbReference type="EC" id="6.1.1.10" evidence="16"/>
<dbReference type="InterPro" id="IPR029038">
    <property type="entry name" value="MetRS_Zn"/>
</dbReference>
<evidence type="ECO:0000313" key="47">
    <source>
        <dbReference type="Proteomes" id="UP000421283"/>
    </source>
</evidence>
<evidence type="ECO:0000313" key="30">
    <source>
        <dbReference type="EMBL" id="MQO56922.1"/>
    </source>
</evidence>
<evidence type="ECO:0000256" key="2">
    <source>
        <dbReference type="ARBA" id="ARBA00004496"/>
    </source>
</evidence>
<evidence type="ECO:0000313" key="25">
    <source>
        <dbReference type="EMBL" id="MQN30411.1"/>
    </source>
</evidence>
<dbReference type="Proteomes" id="UP001208620">
    <property type="component" value="Unassembled WGS sequence"/>
</dbReference>
<proteinExistence type="inferred from homology"/>
<reference evidence="18" key="3">
    <citation type="submission" date="2021-06" db="EMBL/GenBank/DDBJ databases">
        <title>Collection of gut derived symbiotic bacterial strains cultured from healthy donors.</title>
        <authorList>
            <person name="Lin H."/>
            <person name="Littmann E."/>
            <person name="Pamer E.G."/>
        </authorList>
    </citation>
    <scope>NUCLEOTIDE SEQUENCE</scope>
    <source>
        <strain evidence="19">MSK.21.60</strain>
        <strain evidence="18">MSK.21.74</strain>
    </source>
</reference>
<keyword evidence="8 16" id="KW-0479">Metal-binding</keyword>
<evidence type="ECO:0000313" key="29">
    <source>
        <dbReference type="EMBL" id="MQO04113.1"/>
    </source>
</evidence>
<dbReference type="InterPro" id="IPR002547">
    <property type="entry name" value="tRNA-bd_dom"/>
</dbReference>
<protein>
    <recommendedName>
        <fullName evidence="16">Methionine--tRNA ligase</fullName>
        <ecNumber evidence="16">6.1.1.10</ecNumber>
    </recommendedName>
    <alternativeName>
        <fullName evidence="16">Methionyl-tRNA synthetase</fullName>
        <shortName evidence="16">MetRS</shortName>
    </alternativeName>
</protein>
<dbReference type="EMBL" id="QRYP01000039">
    <property type="protein sequence ID" value="RGU93371.1"/>
    <property type="molecule type" value="Genomic_DNA"/>
</dbReference>
<evidence type="ECO:0000313" key="20">
    <source>
        <dbReference type="EMBL" id="MCP9502598.1"/>
    </source>
</evidence>
<dbReference type="Proteomes" id="UP000390763">
    <property type="component" value="Unassembled WGS sequence"/>
</dbReference>
<evidence type="ECO:0000256" key="1">
    <source>
        <dbReference type="ARBA" id="ARBA00003314"/>
    </source>
</evidence>
<keyword evidence="6 16" id="KW-0820">tRNA-binding</keyword>
<dbReference type="InterPro" id="IPR033911">
    <property type="entry name" value="MetRS_core"/>
</dbReference>
<dbReference type="PRINTS" id="PR01041">
    <property type="entry name" value="TRNASYNTHMET"/>
</dbReference>
<evidence type="ECO:0000313" key="42">
    <source>
        <dbReference type="Proteomes" id="UP000358159"/>
    </source>
</evidence>
<evidence type="ECO:0000259" key="17">
    <source>
        <dbReference type="PROSITE" id="PS50886"/>
    </source>
</evidence>
<dbReference type="GO" id="GO:0004825">
    <property type="term" value="F:methionine-tRNA ligase activity"/>
    <property type="evidence" value="ECO:0007669"/>
    <property type="project" value="UniProtKB-UniRule"/>
</dbReference>
<dbReference type="FunFam" id="2.40.50.140:FF:000042">
    <property type="entry name" value="Methionine--tRNA ligase"/>
    <property type="match status" value="1"/>
</dbReference>
<evidence type="ECO:0000313" key="31">
    <source>
        <dbReference type="EMBL" id="MQO91267.1"/>
    </source>
</evidence>
<comment type="subunit">
    <text evidence="4 16">Homodimer.</text>
</comment>
<dbReference type="SUPFAM" id="SSF57770">
    <property type="entry name" value="Methionyl-tRNA synthetase (MetRS), Zn-domain"/>
    <property type="match status" value="1"/>
</dbReference>
<evidence type="ECO:0000313" key="38">
    <source>
        <dbReference type="Proteomes" id="UP000283785"/>
    </source>
</evidence>
<feature type="binding site" evidence="16">
    <location>
        <position position="343"/>
    </location>
    <ligand>
        <name>ATP</name>
        <dbReference type="ChEBI" id="CHEBI:30616"/>
    </ligand>
</feature>
<evidence type="ECO:0000313" key="35">
    <source>
        <dbReference type="EMBL" id="RHA87946.1"/>
    </source>
</evidence>
<evidence type="ECO:0000313" key="34">
    <source>
        <dbReference type="EMBL" id="RGW39717.1"/>
    </source>
</evidence>
<dbReference type="FunFam" id="2.20.28.20:FF:000001">
    <property type="entry name" value="Methionine--tRNA ligase"/>
    <property type="match status" value="1"/>
</dbReference>
<dbReference type="PROSITE" id="PS00178">
    <property type="entry name" value="AA_TRNA_LIGASE_I"/>
    <property type="match status" value="1"/>
</dbReference>
<dbReference type="InterPro" id="IPR004495">
    <property type="entry name" value="Met-tRNA-synth_bsu_C"/>
</dbReference>
<name>A0A3E4SBM2_9BACT</name>
<keyword evidence="5 16" id="KW-0963">Cytoplasm</keyword>
<dbReference type="EMBL" id="VZAZ01000075">
    <property type="protein sequence ID" value="MQO56922.1"/>
    <property type="molecule type" value="Genomic_DNA"/>
</dbReference>
<keyword evidence="9 16" id="KW-0547">Nucleotide-binding</keyword>
<dbReference type="InterPro" id="IPR041872">
    <property type="entry name" value="Anticodon_Met"/>
</dbReference>
<dbReference type="Proteomes" id="UP000406735">
    <property type="component" value="Unassembled WGS sequence"/>
</dbReference>
<evidence type="ECO:0000313" key="36">
    <source>
        <dbReference type="EMBL" id="RHK46903.1"/>
    </source>
</evidence>
<dbReference type="GO" id="GO:0000049">
    <property type="term" value="F:tRNA binding"/>
    <property type="evidence" value="ECO:0007669"/>
    <property type="project" value="UniProtKB-UniRule"/>
</dbReference>
<dbReference type="Proteomes" id="UP000421283">
    <property type="component" value="Unassembled WGS sequence"/>
</dbReference>
<feature type="domain" description="TRNA-binding" evidence="17">
    <location>
        <begin position="586"/>
        <end position="688"/>
    </location>
</feature>
<feature type="binding site" evidence="16">
    <location>
        <position position="164"/>
    </location>
    <ligand>
        <name>Zn(2+)</name>
        <dbReference type="ChEBI" id="CHEBI:29105"/>
    </ligand>
</feature>
<evidence type="ECO:0000313" key="19">
    <source>
        <dbReference type="EMBL" id="MBV3407368.1"/>
    </source>
</evidence>
<evidence type="ECO:0000313" key="49">
    <source>
        <dbReference type="Proteomes" id="UP000423156"/>
    </source>
</evidence>
<dbReference type="EMBL" id="JAPDVG010000001">
    <property type="protein sequence ID" value="MCW4132179.1"/>
    <property type="molecule type" value="Genomic_DNA"/>
</dbReference>
<dbReference type="PROSITE" id="PS50886">
    <property type="entry name" value="TRBD"/>
    <property type="match status" value="1"/>
</dbReference>
<evidence type="ECO:0000256" key="5">
    <source>
        <dbReference type="ARBA" id="ARBA00022490"/>
    </source>
</evidence>
<evidence type="ECO:0000313" key="24">
    <source>
        <dbReference type="EMBL" id="MQN10095.1"/>
    </source>
</evidence>
<evidence type="ECO:0000256" key="12">
    <source>
        <dbReference type="ARBA" id="ARBA00022884"/>
    </source>
</evidence>
<evidence type="ECO:0000313" key="26">
    <source>
        <dbReference type="EMBL" id="MQN76489.1"/>
    </source>
</evidence>
<evidence type="ECO:0000313" key="32">
    <source>
        <dbReference type="EMBL" id="RGL56295.1"/>
    </source>
</evidence>
<feature type="short sequence motif" description="'KMSKS' region" evidence="16">
    <location>
        <begin position="340"/>
        <end position="344"/>
    </location>
</feature>
<evidence type="ECO:0000256" key="4">
    <source>
        <dbReference type="ARBA" id="ARBA00011738"/>
    </source>
</evidence>
<evidence type="ECO:0000256" key="8">
    <source>
        <dbReference type="ARBA" id="ARBA00022723"/>
    </source>
</evidence>
<dbReference type="InterPro" id="IPR015413">
    <property type="entry name" value="Methionyl/Leucyl_tRNA_Synth"/>
</dbReference>
<dbReference type="InterPro" id="IPR023458">
    <property type="entry name" value="Met-tRNA_ligase_1"/>
</dbReference>
<reference evidence="20" key="4">
    <citation type="submission" date="2022-07" db="EMBL/GenBank/DDBJ databases">
        <title>Prevotella copri.</title>
        <authorList>
            <person name="Yang C."/>
        </authorList>
    </citation>
    <scope>NUCLEOTIDE SEQUENCE</scope>
    <source>
        <strain evidence="20">HF88</strain>
    </source>
</reference>
<keyword evidence="7 16" id="KW-0436">Ligase</keyword>
<evidence type="ECO:0000313" key="18">
    <source>
        <dbReference type="EMBL" id="MBV3386595.1"/>
    </source>
</evidence>
<dbReference type="EMBL" id="JANDXR010000021">
    <property type="protein sequence ID" value="MCP9502598.1"/>
    <property type="molecule type" value="Genomic_DNA"/>
</dbReference>
<comment type="similarity">
    <text evidence="3 16">Belongs to the class-I aminoacyl-tRNA synthetase family. MetG type 1 subfamily.</text>
</comment>
<dbReference type="GO" id="GO:0006431">
    <property type="term" value="P:methionyl-tRNA aminoacylation"/>
    <property type="evidence" value="ECO:0007669"/>
    <property type="project" value="UniProtKB-UniRule"/>
</dbReference>
<comment type="caution">
    <text evidence="32">The sequence shown here is derived from an EMBL/GenBank/DDBJ whole genome shotgun (WGS) entry which is preliminary data.</text>
</comment>
<evidence type="ECO:0000256" key="6">
    <source>
        <dbReference type="ARBA" id="ARBA00022555"/>
    </source>
</evidence>
<dbReference type="Gene3D" id="2.20.28.20">
    <property type="entry name" value="Methionyl-tRNA synthetase, Zn-domain"/>
    <property type="match status" value="1"/>
</dbReference>
<dbReference type="CDD" id="cd00814">
    <property type="entry name" value="MetRS_core"/>
    <property type="match status" value="1"/>
</dbReference>
<dbReference type="Proteomes" id="UP000283785">
    <property type="component" value="Unassembled WGS sequence"/>
</dbReference>
<dbReference type="Proteomes" id="UP000285236">
    <property type="component" value="Unassembled WGS sequence"/>
</dbReference>
<dbReference type="InterPro" id="IPR014729">
    <property type="entry name" value="Rossmann-like_a/b/a_fold"/>
</dbReference>
<comment type="catalytic activity">
    <reaction evidence="15 16">
        <text>tRNA(Met) + L-methionine + ATP = L-methionyl-tRNA(Met) + AMP + diphosphate</text>
        <dbReference type="Rhea" id="RHEA:13481"/>
        <dbReference type="Rhea" id="RHEA-COMP:9667"/>
        <dbReference type="Rhea" id="RHEA-COMP:9698"/>
        <dbReference type="ChEBI" id="CHEBI:30616"/>
        <dbReference type="ChEBI" id="CHEBI:33019"/>
        <dbReference type="ChEBI" id="CHEBI:57844"/>
        <dbReference type="ChEBI" id="CHEBI:78442"/>
        <dbReference type="ChEBI" id="CHEBI:78530"/>
        <dbReference type="ChEBI" id="CHEBI:456215"/>
        <dbReference type="EC" id="6.1.1.10"/>
    </reaction>
</comment>
<dbReference type="Pfam" id="PF01588">
    <property type="entry name" value="tRNA_bind"/>
    <property type="match status" value="1"/>
</dbReference>
<dbReference type="SUPFAM" id="SSF50249">
    <property type="entry name" value="Nucleic acid-binding proteins"/>
    <property type="match status" value="1"/>
</dbReference>
<dbReference type="EMBL" id="QRNN01000062">
    <property type="protein sequence ID" value="RHK46903.1"/>
    <property type="molecule type" value="Genomic_DNA"/>
</dbReference>
<dbReference type="RefSeq" id="WP_006848073.1">
    <property type="nucleotide sequence ID" value="NZ_CP042464.1"/>
</dbReference>
<feature type="binding site" evidence="16">
    <location>
        <position position="151"/>
    </location>
    <ligand>
        <name>Zn(2+)</name>
        <dbReference type="ChEBI" id="CHEBI:29105"/>
    </ligand>
</feature>
<comment type="function">
    <text evidence="1 16">Is required not only for elongation of protein synthesis but also for the initiation of all mRNA translation through initiator tRNA(fMet) aminoacylation.</text>
</comment>
<dbReference type="Proteomes" id="UP000261187">
    <property type="component" value="Unassembled WGS sequence"/>
</dbReference>
<evidence type="ECO:0000256" key="3">
    <source>
        <dbReference type="ARBA" id="ARBA00008258"/>
    </source>
</evidence>
<organism evidence="32 37">
    <name type="scientific">Segatella copri</name>
    <dbReference type="NCBI Taxonomy" id="165179"/>
    <lineage>
        <taxon>Bacteria</taxon>
        <taxon>Pseudomonadati</taxon>
        <taxon>Bacteroidota</taxon>
        <taxon>Bacteroidia</taxon>
        <taxon>Bacteroidales</taxon>
        <taxon>Prevotellaceae</taxon>
        <taxon>Segatella</taxon>
    </lineage>
</organism>
<keyword evidence="12 16" id="KW-0694">RNA-binding</keyword>
<keyword evidence="13 16" id="KW-0648">Protein biosynthesis</keyword>
<feature type="binding site" evidence="16">
    <location>
        <position position="161"/>
    </location>
    <ligand>
        <name>Zn(2+)</name>
        <dbReference type="ChEBI" id="CHEBI:29105"/>
    </ligand>
</feature>
<dbReference type="NCBIfam" id="TIGR00398">
    <property type="entry name" value="metG"/>
    <property type="match status" value="1"/>
</dbReference>
<evidence type="ECO:0000313" key="43">
    <source>
        <dbReference type="Proteomes" id="UP000390763"/>
    </source>
</evidence>
<dbReference type="HAMAP" id="MF_00098">
    <property type="entry name" value="Met_tRNA_synth_type1"/>
    <property type="match status" value="1"/>
</dbReference>
<dbReference type="EMBL" id="VZCR01000002">
    <property type="protein sequence ID" value="MQN30411.1"/>
    <property type="molecule type" value="Genomic_DNA"/>
</dbReference>
<dbReference type="Proteomes" id="UP000420707">
    <property type="component" value="Unassembled WGS sequence"/>
</dbReference>
<gene>
    <name evidence="16 18" type="primary">metG</name>
    <name evidence="36" type="ORF">DW064_12490</name>
    <name evidence="35" type="ORF">DW916_04205</name>
    <name evidence="34" type="ORF">DWV76_15320</name>
    <name evidence="33" type="ORF">DWW35_12235</name>
    <name evidence="32" type="ORF">DXC61_12795</name>
    <name evidence="31" type="ORF">F7D31_00980</name>
    <name evidence="30" type="ORF">F7D42_14755</name>
    <name evidence="28" type="ORF">F7D59_04555</name>
    <name evidence="29" type="ORF">F7D62_08340</name>
    <name evidence="26" type="ORF">F7D71_01125</name>
    <name evidence="27" type="ORF">F7D74_06960</name>
    <name evidence="25" type="ORF">F7D90_00260</name>
    <name evidence="24" type="ORF">F7D97_09230</name>
    <name evidence="19" type="ORF">KSW80_02920</name>
    <name evidence="18" type="ORF">KSW82_02420</name>
    <name evidence="20" type="ORF">NND11_13790</name>
    <name evidence="23" type="ORF">ONS98_05300</name>
    <name evidence="22" type="ORF">ONT01_10080</name>
    <name evidence="21" type="ORF">ONT19_11405</name>
</gene>
<evidence type="ECO:0000313" key="44">
    <source>
        <dbReference type="Proteomes" id="UP000406735"/>
    </source>
</evidence>
<evidence type="ECO:0000313" key="22">
    <source>
        <dbReference type="EMBL" id="MCW4138117.1"/>
    </source>
</evidence>
<dbReference type="Gene3D" id="3.40.50.620">
    <property type="entry name" value="HUPs"/>
    <property type="match status" value="1"/>
</dbReference>
<dbReference type="SUPFAM" id="SSF47323">
    <property type="entry name" value="Anticodon-binding domain of a subclass of class I aminoacyl-tRNA synthetases"/>
    <property type="match status" value="1"/>
</dbReference>
<dbReference type="Proteomes" id="UP000284562">
    <property type="component" value="Unassembled WGS sequence"/>
</dbReference>
<evidence type="ECO:0000256" key="15">
    <source>
        <dbReference type="ARBA" id="ARBA00047364"/>
    </source>
</evidence>
<evidence type="ECO:0000256" key="11">
    <source>
        <dbReference type="ARBA" id="ARBA00022840"/>
    </source>
</evidence>
<reference evidence="21" key="5">
    <citation type="submission" date="2022-11" db="EMBL/GenBank/DDBJ databases">
        <title>Genomic repertoires linked with pathogenic potency of arthritogenic Prevotella copri isolated from the gut of rheumatoid arthritis patients.</title>
        <authorList>
            <person name="Nii T."/>
            <person name="Maeda Y."/>
            <person name="Motooka D."/>
            <person name="Naito M."/>
            <person name="Matsumoto Y."/>
            <person name="Ogawa T."/>
            <person name="Oguro-Igashira E."/>
            <person name="Kishikawa T."/>
            <person name="Yamashita M."/>
            <person name="Koizumi S."/>
            <person name="Kurakawa T."/>
            <person name="Okumura R."/>
            <person name="Kayama H."/>
            <person name="Murakami M."/>
            <person name="Sakaguchi T."/>
            <person name="Das B."/>
            <person name="Nakamura S."/>
            <person name="Okada Y."/>
            <person name="Kumanogoh A."/>
            <person name="Takeda K."/>
        </authorList>
    </citation>
    <scope>NUCLEOTIDE SEQUENCE</scope>
    <source>
        <strain evidence="21">H019-1</strain>
        <strain evidence="22">H105_2-2</strain>
        <strain evidence="23">RA-N001-16</strain>
    </source>
</reference>
<dbReference type="AlphaFoldDB" id="A0A3E4SBM2"/>
<dbReference type="Proteomes" id="UP000284990">
    <property type="component" value="Unassembled WGS sequence"/>
</dbReference>
<evidence type="ECO:0000313" key="23">
    <source>
        <dbReference type="EMBL" id="MCW4164643.1"/>
    </source>
</evidence>
<dbReference type="PANTHER" id="PTHR45765">
    <property type="entry name" value="METHIONINE--TRNA LIGASE"/>
    <property type="match status" value="1"/>
</dbReference>
<dbReference type="NCBIfam" id="TIGR00399">
    <property type="entry name" value="metG_C_term"/>
    <property type="match status" value="1"/>
</dbReference>
<dbReference type="GO" id="GO:0046872">
    <property type="term" value="F:metal ion binding"/>
    <property type="evidence" value="ECO:0007669"/>
    <property type="project" value="UniProtKB-KW"/>
</dbReference>
<dbReference type="Pfam" id="PF09334">
    <property type="entry name" value="tRNA-synt_1g"/>
    <property type="match status" value="1"/>
</dbReference>
<evidence type="ECO:0000313" key="37">
    <source>
        <dbReference type="Proteomes" id="UP000261187"/>
    </source>
</evidence>
<evidence type="ECO:0000256" key="14">
    <source>
        <dbReference type="ARBA" id="ARBA00023146"/>
    </source>
</evidence>
<evidence type="ECO:0000313" key="48">
    <source>
        <dbReference type="Proteomes" id="UP000421408"/>
    </source>
</evidence>
<dbReference type="Proteomes" id="UP000420635">
    <property type="component" value="Unassembled WGS sequence"/>
</dbReference>